<dbReference type="AlphaFoldDB" id="A0A930YJG6"/>
<dbReference type="Pfam" id="PF10006">
    <property type="entry name" value="DUF2249"/>
    <property type="match status" value="1"/>
</dbReference>
<dbReference type="InterPro" id="IPR018720">
    <property type="entry name" value="DUF2249"/>
</dbReference>
<gene>
    <name evidence="4" type="ORF">ISU10_16010</name>
</gene>
<evidence type="ECO:0000259" key="2">
    <source>
        <dbReference type="Pfam" id="PF01814"/>
    </source>
</evidence>
<dbReference type="Gene3D" id="1.20.120.520">
    <property type="entry name" value="nmb1532 protein domain like"/>
    <property type="match status" value="1"/>
</dbReference>
<proteinExistence type="predicted"/>
<protein>
    <submittedName>
        <fullName evidence="4">DUF2249 domain-containing protein</fullName>
    </submittedName>
</protein>
<dbReference type="EMBL" id="JADKPO010000023">
    <property type="protein sequence ID" value="MBF4769272.1"/>
    <property type="molecule type" value="Genomic_DNA"/>
</dbReference>
<comment type="caution">
    <text evidence="4">The sequence shown here is derived from an EMBL/GenBank/DDBJ whole genome shotgun (WGS) entry which is preliminary data.</text>
</comment>
<evidence type="ECO:0000256" key="1">
    <source>
        <dbReference type="SAM" id="MobiDB-lite"/>
    </source>
</evidence>
<feature type="region of interest" description="Disordered" evidence="1">
    <location>
        <begin position="161"/>
        <end position="189"/>
    </location>
</feature>
<feature type="domain" description="DUF2249" evidence="3">
    <location>
        <begin position="196"/>
        <end position="263"/>
    </location>
</feature>
<reference evidence="4" key="1">
    <citation type="submission" date="2020-11" db="EMBL/GenBank/DDBJ databases">
        <title>Nocardioides cynanchi sp. nov., isolated from soil of rhizosphere of Cynanchum wilfordii.</title>
        <authorList>
            <person name="Lee J.-S."/>
            <person name="Suh M.K."/>
            <person name="Kim J.-S."/>
        </authorList>
    </citation>
    <scope>NUCLEOTIDE SEQUENCE</scope>
    <source>
        <strain evidence="4">KCTC 19276</strain>
    </source>
</reference>
<keyword evidence="5" id="KW-1185">Reference proteome</keyword>
<evidence type="ECO:0000259" key="3">
    <source>
        <dbReference type="Pfam" id="PF10006"/>
    </source>
</evidence>
<feature type="domain" description="Hemerythrin-like" evidence="2">
    <location>
        <begin position="15"/>
        <end position="141"/>
    </location>
</feature>
<dbReference type="RefSeq" id="WP_194697422.1">
    <property type="nucleotide sequence ID" value="NZ_JADKPO010000023.1"/>
</dbReference>
<name>A0A930YJG6_9ACTN</name>
<accession>A0A930YJG6</accession>
<dbReference type="Pfam" id="PF01814">
    <property type="entry name" value="Hemerythrin"/>
    <property type="match status" value="1"/>
</dbReference>
<dbReference type="InterPro" id="IPR012312">
    <property type="entry name" value="Hemerythrin-like"/>
</dbReference>
<sequence length="267" mass="28022">MTTLTIASDPADAEAIDAVENHHAQMSGELTLLVANLANLANAADGDAAISARRRLVAWARESLVPHALAEEKTLYPAARELTEGRLLVDAMLAEHVAIVAMVDEVEKADTHVAAAAAGRALQALFAVHLDKENDQVLPLLAASPNHSIARLLEGMHEVLGGGHEGHGHADPAESATGHGASSCDCGTVDPPGNPELDVRVIPHAIRHATIFGALDGVAPGAGLEIVADHDPVPLLNQVQQRSPGRFDITYLERGPVDFRVQFIAVS</sequence>
<evidence type="ECO:0000313" key="4">
    <source>
        <dbReference type="EMBL" id="MBF4769272.1"/>
    </source>
</evidence>
<organism evidence="4 5">
    <name type="scientific">Nocardioides agariphilus</name>
    <dbReference type="NCBI Taxonomy" id="433664"/>
    <lineage>
        <taxon>Bacteria</taxon>
        <taxon>Bacillati</taxon>
        <taxon>Actinomycetota</taxon>
        <taxon>Actinomycetes</taxon>
        <taxon>Propionibacteriales</taxon>
        <taxon>Nocardioidaceae</taxon>
        <taxon>Nocardioides</taxon>
    </lineage>
</organism>
<evidence type="ECO:0000313" key="5">
    <source>
        <dbReference type="Proteomes" id="UP000660668"/>
    </source>
</evidence>
<dbReference type="Proteomes" id="UP000660668">
    <property type="component" value="Unassembled WGS sequence"/>
</dbReference>